<feature type="region of interest" description="Disordered" evidence="1">
    <location>
        <begin position="31"/>
        <end position="167"/>
    </location>
</feature>
<feature type="compositionally biased region" description="Pro residues" evidence="1">
    <location>
        <begin position="65"/>
        <end position="79"/>
    </location>
</feature>
<name>A0A921UHN2_SORBI</name>
<dbReference type="Gramene" id="EES06192">
    <property type="protein sequence ID" value="EES06192"/>
    <property type="gene ID" value="SORBI_3004G018500"/>
</dbReference>
<dbReference type="OMA" id="XGEARRR"/>
<dbReference type="OrthoDB" id="688855at2759"/>
<reference evidence="2" key="2">
    <citation type="submission" date="2020-10" db="EMBL/GenBank/DDBJ databases">
        <authorList>
            <person name="Cooper E.A."/>
            <person name="Brenton Z.W."/>
            <person name="Flinn B.S."/>
            <person name="Jenkins J."/>
            <person name="Shu S."/>
            <person name="Flowers D."/>
            <person name="Luo F."/>
            <person name="Wang Y."/>
            <person name="Xia P."/>
            <person name="Barry K."/>
            <person name="Daum C."/>
            <person name="Lipzen A."/>
            <person name="Yoshinaga Y."/>
            <person name="Schmutz J."/>
            <person name="Saski C."/>
            <person name="Vermerris W."/>
            <person name="Kresovich S."/>
        </authorList>
    </citation>
    <scope>NUCLEOTIDE SEQUENCE</scope>
</reference>
<accession>A0A921UHN2</accession>
<dbReference type="PANTHER" id="PTHR37614">
    <property type="entry name" value="OS02G0121400 PROTEIN"/>
    <property type="match status" value="1"/>
</dbReference>
<evidence type="ECO:0000256" key="1">
    <source>
        <dbReference type="SAM" id="MobiDB-lite"/>
    </source>
</evidence>
<dbReference type="EMBL" id="CM027683">
    <property type="protein sequence ID" value="KAG0531415.1"/>
    <property type="molecule type" value="Genomic_DNA"/>
</dbReference>
<gene>
    <name evidence="2" type="ORF">BDA96_04G021200</name>
</gene>
<comment type="caution">
    <text evidence="2">The sequence shown here is derived from an EMBL/GenBank/DDBJ whole genome shotgun (WGS) entry which is preliminary data.</text>
</comment>
<organism evidence="2 3">
    <name type="scientific">Sorghum bicolor</name>
    <name type="common">Sorghum</name>
    <name type="synonym">Sorghum vulgare</name>
    <dbReference type="NCBI Taxonomy" id="4558"/>
    <lineage>
        <taxon>Eukaryota</taxon>
        <taxon>Viridiplantae</taxon>
        <taxon>Streptophyta</taxon>
        <taxon>Embryophyta</taxon>
        <taxon>Tracheophyta</taxon>
        <taxon>Spermatophyta</taxon>
        <taxon>Magnoliopsida</taxon>
        <taxon>Liliopsida</taxon>
        <taxon>Poales</taxon>
        <taxon>Poaceae</taxon>
        <taxon>PACMAD clade</taxon>
        <taxon>Panicoideae</taxon>
        <taxon>Andropogonodae</taxon>
        <taxon>Andropogoneae</taxon>
        <taxon>Sorghinae</taxon>
        <taxon>Sorghum</taxon>
    </lineage>
</organism>
<evidence type="ECO:0000313" key="2">
    <source>
        <dbReference type="EMBL" id="KAG0531415.1"/>
    </source>
</evidence>
<dbReference type="AlphaFoldDB" id="A0A921UHN2"/>
<dbReference type="Proteomes" id="UP000807115">
    <property type="component" value="Chromosome 4"/>
</dbReference>
<protein>
    <submittedName>
        <fullName evidence="2">Uncharacterized protein</fullName>
    </submittedName>
</protein>
<dbReference type="PANTHER" id="PTHR37614:SF2">
    <property type="entry name" value="OS02G0121400 PROTEIN"/>
    <property type="match status" value="1"/>
</dbReference>
<proteinExistence type="predicted"/>
<evidence type="ECO:0000313" key="3">
    <source>
        <dbReference type="Proteomes" id="UP000807115"/>
    </source>
</evidence>
<sequence>MEVKVEEEEADAVQLEVAAILCNMSRLMRARERRKRRRDRARDAVAAAFPVIPSWGRRRPRSMPEVPPPDPPAPAPAPVPAAAERDDAASPDTPLAYPESGGDDASPKAKGEVAAVHPRDQWAEEQHGEAAAAAAEASLSPPQENARPLQVARREQDPVPVPAPAPAPLVVLDLNEPAGEEEQQQQLQQQAQARAAAAVEWYRQVQMRAALQKAAVSAGARRRRLEILRAKAAACPLVSSSRMRRAG</sequence>
<reference evidence="2" key="1">
    <citation type="journal article" date="2019" name="BMC Genomics">
        <title>A new reference genome for Sorghum bicolor reveals high levels of sequence similarity between sweet and grain genotypes: implications for the genetics of sugar metabolism.</title>
        <authorList>
            <person name="Cooper E.A."/>
            <person name="Brenton Z.W."/>
            <person name="Flinn B.S."/>
            <person name="Jenkins J."/>
            <person name="Shu S."/>
            <person name="Flowers D."/>
            <person name="Luo F."/>
            <person name="Wang Y."/>
            <person name="Xia P."/>
            <person name="Barry K."/>
            <person name="Daum C."/>
            <person name="Lipzen A."/>
            <person name="Yoshinaga Y."/>
            <person name="Schmutz J."/>
            <person name="Saski C."/>
            <person name="Vermerris W."/>
            <person name="Kresovich S."/>
        </authorList>
    </citation>
    <scope>NUCLEOTIDE SEQUENCE</scope>
</reference>
<feature type="compositionally biased region" description="Basic and acidic residues" evidence="1">
    <location>
        <begin position="105"/>
        <end position="128"/>
    </location>
</feature>